<evidence type="ECO:0000313" key="5">
    <source>
        <dbReference type="Proteomes" id="UP000237218"/>
    </source>
</evidence>
<comment type="similarity">
    <text evidence="2">Belongs to the NAD(P)-dependent epimerase/dehydratase family.</text>
</comment>
<evidence type="ECO:0000313" key="4">
    <source>
        <dbReference type="EMBL" id="POS63673.1"/>
    </source>
</evidence>
<name>A0ABX4ZNJ8_9PROT</name>
<sequence length="308" mass="34213">MSRRILITGASGFVGRHLTSLLKAHPSKDLIFDERFDVTNILEVSDVVRRVQPDACVHLAGVTSIAQARQDRNKAWNVNLQGTLNVAQALLAYAPQATLVFSSSSEIYGDSFLTGEALDENALLIPNNPYSVTKAAADLSLGAMVREGLKVIRVRPFNHTGAGQVENFVVAAFARQIAKIEVGTQRPVVEVGNLDAERDFLDVRDVCEAYKACIDRSQDIPSGVILNICSGQTRSIRSILEKLVNFSKVEIEIRVKKELLRPVDVRYARGSNELACKILHWQPKVLWEETLQSVLNYWREKERSASIS</sequence>
<keyword evidence="5" id="KW-1185">Reference proteome</keyword>
<organism evidence="4 5">
    <name type="scientific">Parasaccharibacter apium</name>
    <dbReference type="NCBI Taxonomy" id="1510841"/>
    <lineage>
        <taxon>Bacteria</taxon>
        <taxon>Pseudomonadati</taxon>
        <taxon>Pseudomonadota</taxon>
        <taxon>Alphaproteobacteria</taxon>
        <taxon>Acetobacterales</taxon>
        <taxon>Acetobacteraceae</taxon>
        <taxon>Parasaccharibacter</taxon>
    </lineage>
</organism>
<dbReference type="Pfam" id="PF01370">
    <property type="entry name" value="Epimerase"/>
    <property type="match status" value="1"/>
</dbReference>
<dbReference type="PANTHER" id="PTHR43000">
    <property type="entry name" value="DTDP-D-GLUCOSE 4,6-DEHYDRATASE-RELATED"/>
    <property type="match status" value="1"/>
</dbReference>
<evidence type="ECO:0000256" key="2">
    <source>
        <dbReference type="ARBA" id="ARBA00007637"/>
    </source>
</evidence>
<protein>
    <submittedName>
        <fullName evidence="4">GDP-6-deoxy-D-lyxo-4-hexulose reductase</fullName>
    </submittedName>
</protein>
<comment type="pathway">
    <text evidence="1">Bacterial outer membrane biogenesis; LPS O-antigen biosynthesis.</text>
</comment>
<dbReference type="Proteomes" id="UP000237218">
    <property type="component" value="Unassembled WGS sequence"/>
</dbReference>
<dbReference type="InterPro" id="IPR001509">
    <property type="entry name" value="Epimerase_deHydtase"/>
</dbReference>
<evidence type="ECO:0000259" key="3">
    <source>
        <dbReference type="Pfam" id="PF01370"/>
    </source>
</evidence>
<dbReference type="EMBL" id="LMYI01000005">
    <property type="protein sequence ID" value="POS63673.1"/>
    <property type="molecule type" value="Genomic_DNA"/>
</dbReference>
<proteinExistence type="inferred from homology"/>
<accession>A0ABX4ZNJ8</accession>
<gene>
    <name evidence="4" type="ORF">ASQ42_03350</name>
</gene>
<comment type="caution">
    <text evidence="4">The sequence shown here is derived from an EMBL/GenBank/DDBJ whole genome shotgun (WGS) entry which is preliminary data.</text>
</comment>
<reference evidence="4 5" key="1">
    <citation type="submission" date="2018-02" db="EMBL/GenBank/DDBJ databases">
        <title>Draft genome sequences of four Parasaccharibacter apium strains isolated from honey bees.</title>
        <authorList>
            <person name="Corby-Harris V.L."/>
            <person name="Anderson K.E."/>
        </authorList>
    </citation>
    <scope>NUCLEOTIDE SEQUENCE [LARGE SCALE GENOMIC DNA]</scope>
    <source>
        <strain evidence="4 5">B8</strain>
    </source>
</reference>
<dbReference type="RefSeq" id="WP_081563124.1">
    <property type="nucleotide sequence ID" value="NZ_CP020554.1"/>
</dbReference>
<dbReference type="InterPro" id="IPR036291">
    <property type="entry name" value="NAD(P)-bd_dom_sf"/>
</dbReference>
<dbReference type="Gene3D" id="3.90.25.10">
    <property type="entry name" value="UDP-galactose 4-epimerase, domain 1"/>
    <property type="match status" value="1"/>
</dbReference>
<dbReference type="Gene3D" id="3.40.50.720">
    <property type="entry name" value="NAD(P)-binding Rossmann-like Domain"/>
    <property type="match status" value="1"/>
</dbReference>
<evidence type="ECO:0000256" key="1">
    <source>
        <dbReference type="ARBA" id="ARBA00005125"/>
    </source>
</evidence>
<dbReference type="SUPFAM" id="SSF51735">
    <property type="entry name" value="NAD(P)-binding Rossmann-fold domains"/>
    <property type="match status" value="1"/>
</dbReference>
<feature type="domain" description="NAD-dependent epimerase/dehydratase" evidence="3">
    <location>
        <begin position="5"/>
        <end position="229"/>
    </location>
</feature>